<proteinExistence type="predicted"/>
<keyword evidence="1" id="KW-0472">Membrane</keyword>
<dbReference type="EMBL" id="KV722689">
    <property type="protein sequence ID" value="OCH84324.1"/>
    <property type="molecule type" value="Genomic_DNA"/>
</dbReference>
<keyword evidence="3" id="KW-1185">Reference proteome</keyword>
<evidence type="ECO:0000256" key="1">
    <source>
        <dbReference type="SAM" id="Phobius"/>
    </source>
</evidence>
<protein>
    <submittedName>
        <fullName evidence="2">Uncharacterized protein</fullName>
    </submittedName>
</protein>
<reference evidence="2 3" key="1">
    <citation type="submission" date="2016-07" db="EMBL/GenBank/DDBJ databases">
        <title>Draft genome of the white-rot fungus Obba rivulosa 3A-2.</title>
        <authorList>
            <consortium name="DOE Joint Genome Institute"/>
            <person name="Miettinen O."/>
            <person name="Riley R."/>
            <person name="Acob R."/>
            <person name="Barry K."/>
            <person name="Cullen D."/>
            <person name="De Vries R."/>
            <person name="Hainaut M."/>
            <person name="Hatakka A."/>
            <person name="Henrissat B."/>
            <person name="Hilden K."/>
            <person name="Kuo R."/>
            <person name="Labutti K."/>
            <person name="Lipzen A."/>
            <person name="Makela M.R."/>
            <person name="Sandor L."/>
            <person name="Spatafora J.W."/>
            <person name="Grigoriev I.V."/>
            <person name="Hibbett D.S."/>
        </authorList>
    </citation>
    <scope>NUCLEOTIDE SEQUENCE [LARGE SCALE GENOMIC DNA]</scope>
    <source>
        <strain evidence="2 3">3A-2</strain>
    </source>
</reference>
<dbReference type="AlphaFoldDB" id="A0A8E2DFZ9"/>
<evidence type="ECO:0000313" key="3">
    <source>
        <dbReference type="Proteomes" id="UP000250043"/>
    </source>
</evidence>
<keyword evidence="1" id="KW-1133">Transmembrane helix</keyword>
<sequence length="150" mass="16042">MPSLAAVVSAIVEGCVLITILLSYAIWLNSKDDGVYNSAQTATLCSSLSAIRGGLECILYFYPPIPSMSSLPRPKPARPRTPSSLYKTHPFSEEVHIAFPPGLNEDAASLVSQDLTDVRISEELEITEIAEEITGISGARREPGASSPPL</sequence>
<dbReference type="Proteomes" id="UP000250043">
    <property type="component" value="Unassembled WGS sequence"/>
</dbReference>
<feature type="transmembrane region" description="Helical" evidence="1">
    <location>
        <begin position="6"/>
        <end position="27"/>
    </location>
</feature>
<evidence type="ECO:0000313" key="2">
    <source>
        <dbReference type="EMBL" id="OCH84324.1"/>
    </source>
</evidence>
<gene>
    <name evidence="2" type="ORF">OBBRIDRAFT_808321</name>
</gene>
<name>A0A8E2DFZ9_9APHY</name>
<accession>A0A8E2DFZ9</accession>
<keyword evidence="1" id="KW-0812">Transmembrane</keyword>
<organism evidence="2 3">
    <name type="scientific">Obba rivulosa</name>
    <dbReference type="NCBI Taxonomy" id="1052685"/>
    <lineage>
        <taxon>Eukaryota</taxon>
        <taxon>Fungi</taxon>
        <taxon>Dikarya</taxon>
        <taxon>Basidiomycota</taxon>
        <taxon>Agaricomycotina</taxon>
        <taxon>Agaricomycetes</taxon>
        <taxon>Polyporales</taxon>
        <taxon>Gelatoporiaceae</taxon>
        <taxon>Obba</taxon>
    </lineage>
</organism>